<dbReference type="AlphaFoldDB" id="A0A7J7FIH0"/>
<comment type="caution">
    <text evidence="2">The sequence shown here is derived from an EMBL/GenBank/DDBJ whole genome shotgun (WGS) entry which is preliminary data.</text>
</comment>
<accession>A0A7J7FIH0</accession>
<gene>
    <name evidence="2" type="ORF">HPG69_000746</name>
</gene>
<evidence type="ECO:0000313" key="2">
    <source>
        <dbReference type="EMBL" id="KAF5927840.1"/>
    </source>
</evidence>
<feature type="non-terminal residue" evidence="2">
    <location>
        <position position="83"/>
    </location>
</feature>
<protein>
    <submittedName>
        <fullName evidence="2">Uncharacterized protein</fullName>
    </submittedName>
</protein>
<organism evidence="2 3">
    <name type="scientific">Diceros bicornis minor</name>
    <name type="common">South-central black rhinoceros</name>
    <dbReference type="NCBI Taxonomy" id="77932"/>
    <lineage>
        <taxon>Eukaryota</taxon>
        <taxon>Metazoa</taxon>
        <taxon>Chordata</taxon>
        <taxon>Craniata</taxon>
        <taxon>Vertebrata</taxon>
        <taxon>Euteleostomi</taxon>
        <taxon>Mammalia</taxon>
        <taxon>Eutheria</taxon>
        <taxon>Laurasiatheria</taxon>
        <taxon>Perissodactyla</taxon>
        <taxon>Rhinocerotidae</taxon>
        <taxon>Diceros</taxon>
    </lineage>
</organism>
<feature type="compositionally biased region" description="Basic and acidic residues" evidence="1">
    <location>
        <begin position="1"/>
        <end position="11"/>
    </location>
</feature>
<dbReference type="EMBL" id="JACDTQ010000550">
    <property type="protein sequence ID" value="KAF5927840.1"/>
    <property type="molecule type" value="Genomic_DNA"/>
</dbReference>
<reference evidence="2 3" key="1">
    <citation type="journal article" date="2020" name="Mol. Biol. Evol.">
        <title>Interspecific Gene Flow and the Evolution of Specialization in Black and White Rhinoceros.</title>
        <authorList>
            <person name="Moodley Y."/>
            <person name="Westbury M.V."/>
            <person name="Russo I.M."/>
            <person name="Gopalakrishnan S."/>
            <person name="Rakotoarivelo A."/>
            <person name="Olsen R.A."/>
            <person name="Prost S."/>
            <person name="Tunstall T."/>
            <person name="Ryder O.A."/>
            <person name="Dalen L."/>
            <person name="Bruford M.W."/>
        </authorList>
    </citation>
    <scope>NUCLEOTIDE SEQUENCE [LARGE SCALE GENOMIC DNA]</scope>
    <source>
        <strain evidence="2">SBR-YM</strain>
        <tissue evidence="2">Skin</tissue>
    </source>
</reference>
<keyword evidence="3" id="KW-1185">Reference proteome</keyword>
<sequence>LWTDQPEEKSGRGPSHTCQPQRRSLSYDVIKEQDVQNSLKRWGNIYVEGDINRDVISMLRFGNSKTEDKPFELRPSLLVDMLT</sequence>
<evidence type="ECO:0000313" key="3">
    <source>
        <dbReference type="Proteomes" id="UP000551758"/>
    </source>
</evidence>
<evidence type="ECO:0000256" key="1">
    <source>
        <dbReference type="SAM" id="MobiDB-lite"/>
    </source>
</evidence>
<proteinExistence type="predicted"/>
<dbReference type="Proteomes" id="UP000551758">
    <property type="component" value="Unassembled WGS sequence"/>
</dbReference>
<feature type="region of interest" description="Disordered" evidence="1">
    <location>
        <begin position="1"/>
        <end position="25"/>
    </location>
</feature>
<name>A0A7J7FIH0_DICBM</name>